<accession>A0A517LI14</accession>
<reference evidence="3 4" key="1">
    <citation type="submission" date="2019-07" db="EMBL/GenBank/DDBJ databases">
        <title>Finished genome of Venturia effusa.</title>
        <authorList>
            <person name="Young C.A."/>
            <person name="Cox M.P."/>
            <person name="Ganley A.R.D."/>
            <person name="David W.J."/>
        </authorList>
    </citation>
    <scope>NUCLEOTIDE SEQUENCE [LARGE SCALE GENOMIC DNA]</scope>
    <source>
        <strain evidence="4">albino</strain>
    </source>
</reference>
<dbReference type="SUPFAM" id="SSF53335">
    <property type="entry name" value="S-adenosyl-L-methionine-dependent methyltransferases"/>
    <property type="match status" value="1"/>
</dbReference>
<dbReference type="Proteomes" id="UP000316270">
    <property type="component" value="Chromosome 13"/>
</dbReference>
<keyword evidence="2" id="KW-0472">Membrane</keyword>
<feature type="transmembrane region" description="Helical" evidence="2">
    <location>
        <begin position="48"/>
        <end position="68"/>
    </location>
</feature>
<gene>
    <name evidence="3" type="ORF">FKW77_001070</name>
</gene>
<evidence type="ECO:0000256" key="1">
    <source>
        <dbReference type="SAM" id="MobiDB-lite"/>
    </source>
</evidence>
<feature type="region of interest" description="Disordered" evidence="1">
    <location>
        <begin position="1"/>
        <end position="39"/>
    </location>
</feature>
<feature type="region of interest" description="Disordered" evidence="1">
    <location>
        <begin position="337"/>
        <end position="394"/>
    </location>
</feature>
<evidence type="ECO:0000256" key="2">
    <source>
        <dbReference type="SAM" id="Phobius"/>
    </source>
</evidence>
<keyword evidence="2" id="KW-1133">Transmembrane helix</keyword>
<dbReference type="GO" id="GO:0008168">
    <property type="term" value="F:methyltransferase activity"/>
    <property type="evidence" value="ECO:0007669"/>
    <property type="project" value="TreeGrafter"/>
</dbReference>
<dbReference type="InterPro" id="IPR029063">
    <property type="entry name" value="SAM-dependent_MTases_sf"/>
</dbReference>
<proteinExistence type="predicted"/>
<dbReference type="AlphaFoldDB" id="A0A517LI14"/>
<protein>
    <recommendedName>
        <fullName evidence="5">Methyltransferase type 11 domain-containing protein</fullName>
    </recommendedName>
</protein>
<dbReference type="Pfam" id="PF13489">
    <property type="entry name" value="Methyltransf_23"/>
    <property type="match status" value="1"/>
</dbReference>
<dbReference type="OrthoDB" id="416496at2759"/>
<evidence type="ECO:0008006" key="5">
    <source>
        <dbReference type="Google" id="ProtNLM"/>
    </source>
</evidence>
<evidence type="ECO:0000313" key="3">
    <source>
        <dbReference type="EMBL" id="QDS75282.1"/>
    </source>
</evidence>
<dbReference type="Gene3D" id="3.40.50.150">
    <property type="entry name" value="Vaccinia Virus protein VP39"/>
    <property type="match status" value="1"/>
</dbReference>
<keyword evidence="4" id="KW-1185">Reference proteome</keyword>
<dbReference type="PANTHER" id="PTHR42912:SF83">
    <property type="entry name" value="METHYLTRANSFERASE TYPE 11 DOMAIN-CONTAINING PROTEIN"/>
    <property type="match status" value="1"/>
</dbReference>
<keyword evidence="2" id="KW-0812">Transmembrane</keyword>
<dbReference type="EMBL" id="CP042197">
    <property type="protein sequence ID" value="QDS75282.1"/>
    <property type="molecule type" value="Genomic_DNA"/>
</dbReference>
<dbReference type="InterPro" id="IPR050508">
    <property type="entry name" value="Methyltransf_Superfamily"/>
</dbReference>
<evidence type="ECO:0000313" key="4">
    <source>
        <dbReference type="Proteomes" id="UP000316270"/>
    </source>
</evidence>
<dbReference type="PANTHER" id="PTHR42912">
    <property type="entry name" value="METHYLTRANSFERASE"/>
    <property type="match status" value="1"/>
</dbReference>
<organism evidence="3 4">
    <name type="scientific">Venturia effusa</name>
    <dbReference type="NCBI Taxonomy" id="50376"/>
    <lineage>
        <taxon>Eukaryota</taxon>
        <taxon>Fungi</taxon>
        <taxon>Dikarya</taxon>
        <taxon>Ascomycota</taxon>
        <taxon>Pezizomycotina</taxon>
        <taxon>Dothideomycetes</taxon>
        <taxon>Pleosporomycetidae</taxon>
        <taxon>Venturiales</taxon>
        <taxon>Venturiaceae</taxon>
        <taxon>Venturia</taxon>
    </lineage>
</organism>
<sequence>MARQILRITSPGPPPKASPEIPSPSPAADPPAKPPVALPKPSPRVPKVILLFGFVFITTVSYTAANVYNVYKSPPPTTEEIAAAEAANLIAVYDKNATDFDQEVNSLEYWNGTMRLRRKLVKQARGDVLESAAGTGRNGEFYIAENIRSLTFVDASKPMLAICRKKWIEAHPFSLTAPDPEKKHEVKAAKKDPWTPSKPVQFLVYNLEKSSLIPPTHPNRGPGYDTIIQTMGLCSTRQPDALLTSLSALLRPGGRILLLEHGKSHYEWLNVVLTKSAPGHAARFGCWWNKDIGKICEDSGLEIVQVQRPGWLNLGTLWWVELRKPANAPKVKVEELVEDNGKSSVHAEPERSPGWSSMVSTWWGGRGVQEKQTGKIQEVVDDSEKSKASTTKSP</sequence>
<name>A0A517LI14_9PEZI</name>
<dbReference type="STRING" id="50376.A0A517LI14"/>
<feature type="compositionally biased region" description="Basic and acidic residues" evidence="1">
    <location>
        <begin position="337"/>
        <end position="351"/>
    </location>
</feature>
<feature type="compositionally biased region" description="Pro residues" evidence="1">
    <location>
        <begin position="11"/>
        <end position="39"/>
    </location>
</feature>